<dbReference type="InterPro" id="IPR036282">
    <property type="entry name" value="Glutathione-S-Trfase_C_sf"/>
</dbReference>
<dbReference type="InterPro" id="IPR054761">
    <property type="entry name" value="GST_C_proteobact"/>
</dbReference>
<dbReference type="InterPro" id="IPR004045">
    <property type="entry name" value="Glutathione_S-Trfase_N"/>
</dbReference>
<dbReference type="InterPro" id="IPR050213">
    <property type="entry name" value="GST_superfamily"/>
</dbReference>
<dbReference type="EMBL" id="VANI01000010">
    <property type="protein sequence ID" value="TLM77395.1"/>
    <property type="molecule type" value="Genomic_DNA"/>
</dbReference>
<comment type="caution">
    <text evidence="3">The sequence shown here is derived from an EMBL/GenBank/DDBJ whole genome shotgun (WGS) entry which is preliminary data.</text>
</comment>
<dbReference type="Gene3D" id="3.40.30.10">
    <property type="entry name" value="Glutaredoxin"/>
    <property type="match status" value="1"/>
</dbReference>
<evidence type="ECO:0000259" key="1">
    <source>
        <dbReference type="PROSITE" id="PS50404"/>
    </source>
</evidence>
<keyword evidence="4" id="KW-1185">Reference proteome</keyword>
<evidence type="ECO:0000313" key="4">
    <source>
        <dbReference type="Proteomes" id="UP000306791"/>
    </source>
</evidence>
<dbReference type="InterPro" id="IPR010987">
    <property type="entry name" value="Glutathione-S-Trfase_C-like"/>
</dbReference>
<name>A0ABY2UHS4_9GAMM</name>
<protein>
    <submittedName>
        <fullName evidence="3">Glutathione S-transferase</fullName>
    </submittedName>
</protein>
<dbReference type="Gene3D" id="1.20.1050.10">
    <property type="match status" value="1"/>
</dbReference>
<dbReference type="SUPFAM" id="SSF47616">
    <property type="entry name" value="GST C-terminal domain-like"/>
    <property type="match status" value="1"/>
</dbReference>
<gene>
    <name evidence="3" type="ORF">FDY93_10750</name>
</gene>
<dbReference type="PANTHER" id="PTHR11571:SF263">
    <property type="entry name" value="GLUTATHIONE S-TRANSFERASE"/>
    <property type="match status" value="1"/>
</dbReference>
<dbReference type="Proteomes" id="UP000306791">
    <property type="component" value="Unassembled WGS sequence"/>
</dbReference>
<dbReference type="PROSITE" id="PS50404">
    <property type="entry name" value="GST_NTER"/>
    <property type="match status" value="1"/>
</dbReference>
<dbReference type="InterPro" id="IPR036249">
    <property type="entry name" value="Thioredoxin-like_sf"/>
</dbReference>
<dbReference type="RefSeq" id="WP_138235735.1">
    <property type="nucleotide sequence ID" value="NZ_CP185860.1"/>
</dbReference>
<sequence>MDYRLYYWDLPFRGVFIEMLLADVGAGYSNHDASGIYPERSLKLHNPGMAPPYLYDYKCKKYFAQMPAILMHLARDYDYLPTRAELHTLALKTILDCNDILLEITNYHGVKMWDKNSWEEFRHGRLAEWMQIFEHTGREHGVKIGDGYLLGPTISVADIAIAALFGTLLYAFPALRQDLQDNAPHIAHLVDKIEARDSIKAMLEKRRAHWGRNYCGGQIEKSLRKMLPEGSGD</sequence>
<organism evidence="3 4">
    <name type="scientific">Microbulbifer harenosus</name>
    <dbReference type="NCBI Taxonomy" id="2576840"/>
    <lineage>
        <taxon>Bacteria</taxon>
        <taxon>Pseudomonadati</taxon>
        <taxon>Pseudomonadota</taxon>
        <taxon>Gammaproteobacteria</taxon>
        <taxon>Cellvibrionales</taxon>
        <taxon>Microbulbiferaceae</taxon>
        <taxon>Microbulbifer</taxon>
    </lineage>
</organism>
<proteinExistence type="predicted"/>
<evidence type="ECO:0000259" key="2">
    <source>
        <dbReference type="PROSITE" id="PS50405"/>
    </source>
</evidence>
<feature type="domain" description="GST C-terminal" evidence="2">
    <location>
        <begin position="62"/>
        <end position="223"/>
    </location>
</feature>
<reference evidence="3 4" key="1">
    <citation type="submission" date="2019-05" db="EMBL/GenBank/DDBJ databases">
        <title>Microbulbifer harenosus sp. nov., an alginate-degrading bacterium isolated from coastal sand.</title>
        <authorList>
            <person name="Huang H."/>
            <person name="Mo K."/>
            <person name="Bao S."/>
        </authorList>
    </citation>
    <scope>NUCLEOTIDE SEQUENCE [LARGE SCALE GENOMIC DNA]</scope>
    <source>
        <strain evidence="3 4">HB161719</strain>
    </source>
</reference>
<accession>A0ABY2UHS4</accession>
<dbReference type="Pfam" id="PF22119">
    <property type="entry name" value="GST_C_8"/>
    <property type="match status" value="1"/>
</dbReference>
<feature type="domain" description="GST N-terminal" evidence="1">
    <location>
        <begin position="1"/>
        <end position="81"/>
    </location>
</feature>
<evidence type="ECO:0000313" key="3">
    <source>
        <dbReference type="EMBL" id="TLM77395.1"/>
    </source>
</evidence>
<dbReference type="PROSITE" id="PS50405">
    <property type="entry name" value="GST_CTER"/>
    <property type="match status" value="1"/>
</dbReference>
<dbReference type="PANTHER" id="PTHR11571">
    <property type="entry name" value="GLUTATHIONE S-TRANSFERASE"/>
    <property type="match status" value="1"/>
</dbReference>
<dbReference type="SUPFAM" id="SSF52833">
    <property type="entry name" value="Thioredoxin-like"/>
    <property type="match status" value="1"/>
</dbReference>